<accession>A0A3G5A3X7</accession>
<gene>
    <name evidence="1" type="ORF">Harvfovirus2_63</name>
</gene>
<sequence length="446" mass="51934">MEADSKEKPIRAQYKVPLIHLSEARLLEKLGHSLEKKNNLAIDEIAYFLLRNHTGSFDTIRRTAIKDICELLAKCGRIDLIIYLEKHLPEDRIFRYKMMRYAGINGHYHVLRHFFSLGNYPSETSGETEMDLFCHILADTLLKTNIEDNGDITWIFAPISSKEKKSERVQIAMEMINLNPNGLLDSIPDLHTLRRFTCVNDLVELATRLINLELDLGRLPGDVEELFLEVAIYKSKKICDYLLSMVVPLYIERIPHRNIVSFFFGALEFLIKNDSIEMFSHMFSAGMAQIKDTGMRRLFLDDVFENGYRINAPKIVAYLLPGYKKPDLSNKIVKLEFGRIAMLEVLLVANKMLVKPNVHYMNHYLNTEKNFFRCFFLWKKGVDLTLIEGFGMIEFNHRRNIFSRNIMRFVTEGGVKIERRPTLTNIGIYDIIVGYMFDLNCPYYNE</sequence>
<protein>
    <submittedName>
        <fullName evidence="1">Uncharacterized protein</fullName>
    </submittedName>
</protein>
<name>A0A3G5A3X7_9VIRU</name>
<reference evidence="1" key="1">
    <citation type="submission" date="2018-10" db="EMBL/GenBank/DDBJ databases">
        <title>Hidden diversity of soil giant viruses.</title>
        <authorList>
            <person name="Schulz F."/>
            <person name="Alteio L."/>
            <person name="Goudeau D."/>
            <person name="Ryan E.M."/>
            <person name="Malmstrom R.R."/>
            <person name="Blanchard J."/>
            <person name="Woyke T."/>
        </authorList>
    </citation>
    <scope>NUCLEOTIDE SEQUENCE</scope>
    <source>
        <strain evidence="1">HAV1</strain>
    </source>
</reference>
<dbReference type="EMBL" id="MK072244">
    <property type="protein sequence ID" value="AYV80533.1"/>
    <property type="molecule type" value="Genomic_DNA"/>
</dbReference>
<evidence type="ECO:0000313" key="1">
    <source>
        <dbReference type="EMBL" id="AYV80533.1"/>
    </source>
</evidence>
<organism evidence="1">
    <name type="scientific">Harvfovirus sp</name>
    <dbReference type="NCBI Taxonomy" id="2487768"/>
    <lineage>
        <taxon>Viruses</taxon>
        <taxon>Varidnaviria</taxon>
        <taxon>Bamfordvirae</taxon>
        <taxon>Nucleocytoviricota</taxon>
        <taxon>Megaviricetes</taxon>
        <taxon>Imitervirales</taxon>
        <taxon>Mimiviridae</taxon>
        <taxon>Klosneuvirinae</taxon>
    </lineage>
</organism>
<proteinExistence type="predicted"/>